<accession>A0A8J2JKK1</accession>
<reference evidence="1" key="1">
    <citation type="submission" date="2021-06" db="EMBL/GenBank/DDBJ databases">
        <authorList>
            <person name="Hodson N. C."/>
            <person name="Mongue J. A."/>
            <person name="Jaron S. K."/>
        </authorList>
    </citation>
    <scope>NUCLEOTIDE SEQUENCE</scope>
</reference>
<organism evidence="1 2">
    <name type="scientific">Allacma fusca</name>
    <dbReference type="NCBI Taxonomy" id="39272"/>
    <lineage>
        <taxon>Eukaryota</taxon>
        <taxon>Metazoa</taxon>
        <taxon>Ecdysozoa</taxon>
        <taxon>Arthropoda</taxon>
        <taxon>Hexapoda</taxon>
        <taxon>Collembola</taxon>
        <taxon>Symphypleona</taxon>
        <taxon>Sminthuridae</taxon>
        <taxon>Allacma</taxon>
    </lineage>
</organism>
<keyword evidence="2" id="KW-1185">Reference proteome</keyword>
<sequence length="122" mass="14511">MEDNVLTSAEVNIELEETLPEYFIRKAQENFENGKTIWVMDALTEESHSFENFEDETRKIASFLYKRGMRKGDTAIYMTVDMVHNHVFFVGVWRANGIVRASYPEDDEGIYMIYKYEMWQRC</sequence>
<evidence type="ECO:0000313" key="1">
    <source>
        <dbReference type="EMBL" id="CAG7720682.1"/>
    </source>
</evidence>
<dbReference type="Proteomes" id="UP000708208">
    <property type="component" value="Unassembled WGS sequence"/>
</dbReference>
<name>A0A8J2JKK1_9HEXA</name>
<dbReference type="AlphaFoldDB" id="A0A8J2JKK1"/>
<comment type="caution">
    <text evidence="1">The sequence shown here is derived from an EMBL/GenBank/DDBJ whole genome shotgun (WGS) entry which is preliminary data.</text>
</comment>
<gene>
    <name evidence="1" type="ORF">AFUS01_LOCUS9948</name>
</gene>
<dbReference type="EMBL" id="CAJVCH010072700">
    <property type="protein sequence ID" value="CAG7720682.1"/>
    <property type="molecule type" value="Genomic_DNA"/>
</dbReference>
<evidence type="ECO:0000313" key="2">
    <source>
        <dbReference type="Proteomes" id="UP000708208"/>
    </source>
</evidence>
<protein>
    <submittedName>
        <fullName evidence="1">Uncharacterized protein</fullName>
    </submittedName>
</protein>
<proteinExistence type="predicted"/>